<sequence length="345" mass="38205">MAFKKVEKFANDFDEILVIHFINKIDNLDTDRPTVELPENVQLLSIPLTRWHRIAGFLIHPRLPSFASARRVAGRRHIEAAIASNRFTHFFADFAQGLGAVPEEHVARFSFRQHDIVSKLYERMFASATGLRRAALGLELARCLRWERYAWARVDDVVVLNKDDAIEIRAWNDRARVTAEVANDLITFSCSTVPRAPIPGRIMFWGNMSRFENIDAACWFVTEILPIVRHSVPEAHFVIVGAHPTPEVESLEGDFVTVTGFVEDPSEEFSKALVAVAPLRFGSGVKIKVIETIESGIKTIATPVGAEGISPSDMLLVASTSTEIAAGVIAALIGERAVLDPSPPD</sequence>
<protein>
    <submittedName>
        <fullName evidence="1">Glycosyltransferase</fullName>
    </submittedName>
</protein>
<keyword evidence="2" id="KW-1185">Reference proteome</keyword>
<dbReference type="Gene3D" id="3.40.50.2000">
    <property type="entry name" value="Glycogen Phosphorylase B"/>
    <property type="match status" value="1"/>
</dbReference>
<dbReference type="Proteomes" id="UP000541347">
    <property type="component" value="Unassembled WGS sequence"/>
</dbReference>
<evidence type="ECO:0000313" key="2">
    <source>
        <dbReference type="Proteomes" id="UP000541347"/>
    </source>
</evidence>
<evidence type="ECO:0000313" key="1">
    <source>
        <dbReference type="EMBL" id="NBN62394.1"/>
    </source>
</evidence>
<dbReference type="Pfam" id="PF13692">
    <property type="entry name" value="Glyco_trans_1_4"/>
    <property type="match status" value="1"/>
</dbReference>
<comment type="caution">
    <text evidence="1">The sequence shown here is derived from an EMBL/GenBank/DDBJ whole genome shotgun (WGS) entry which is preliminary data.</text>
</comment>
<proteinExistence type="predicted"/>
<dbReference type="RefSeq" id="WP_161673308.1">
    <property type="nucleotide sequence ID" value="NZ_JAABLP010000001.1"/>
</dbReference>
<accession>A0ABW9ZD84</accession>
<dbReference type="EMBL" id="JAABLP010000001">
    <property type="protein sequence ID" value="NBN62394.1"/>
    <property type="molecule type" value="Genomic_DNA"/>
</dbReference>
<name>A0ABW9ZD84_9HYPH</name>
<dbReference type="SUPFAM" id="SSF53756">
    <property type="entry name" value="UDP-Glycosyltransferase/glycogen phosphorylase"/>
    <property type="match status" value="1"/>
</dbReference>
<organism evidence="1 2">
    <name type="scientific">Pannonibacter tanglangensis</name>
    <dbReference type="NCBI Taxonomy" id="2750084"/>
    <lineage>
        <taxon>Bacteria</taxon>
        <taxon>Pseudomonadati</taxon>
        <taxon>Pseudomonadota</taxon>
        <taxon>Alphaproteobacteria</taxon>
        <taxon>Hyphomicrobiales</taxon>
        <taxon>Stappiaceae</taxon>
        <taxon>Pannonibacter</taxon>
    </lineage>
</organism>
<reference evidence="1 2" key="1">
    <citation type="submission" date="2020-01" db="EMBL/GenBank/DDBJ databases">
        <authorList>
            <person name="Peng S.Y."/>
            <person name="Li J."/>
            <person name="Wang M."/>
            <person name="Wang L."/>
            <person name="Wang C.Q."/>
            <person name="Wang J.R."/>
        </authorList>
    </citation>
    <scope>NUCLEOTIDE SEQUENCE [LARGE SCALE GENOMIC DNA]</scope>
    <source>
        <strain evidence="1 2">XCT-34</strain>
    </source>
</reference>
<gene>
    <name evidence="1" type="ORF">GWI71_01750</name>
</gene>